<gene>
    <name evidence="5" type="ORF">K493DRAFT_298141</name>
</gene>
<proteinExistence type="inferred from homology"/>
<dbReference type="InParanoid" id="A0A1Y1YV84"/>
<dbReference type="STRING" id="1314790.A0A1Y1YV84"/>
<keyword evidence="3" id="KW-0720">Serine protease</keyword>
<evidence type="ECO:0000313" key="5">
    <source>
        <dbReference type="EMBL" id="ORY01942.1"/>
    </source>
</evidence>
<name>A0A1Y1YV84_9FUNG</name>
<dbReference type="SUPFAM" id="SSF50494">
    <property type="entry name" value="Trypsin-like serine proteases"/>
    <property type="match status" value="1"/>
</dbReference>
<dbReference type="InterPro" id="IPR009003">
    <property type="entry name" value="Peptidase_S1_PA"/>
</dbReference>
<dbReference type="PANTHER" id="PTHR24276">
    <property type="entry name" value="POLYSERASE-RELATED"/>
    <property type="match status" value="1"/>
</dbReference>
<keyword evidence="6" id="KW-1185">Reference proteome</keyword>
<sequence>MTFLYIRSAGFGEPQGLCGGTLIDQDTILTAAHCFAKPILPSAILAHIRRHNLSRTAEEEDGDVVGVSDIYLHPDWNMRTLTNDGSESFGVQKSIEIVLNHCFVVAILKLARPTHVPASISLDAGETLRPGLVVRAMGWGLNSELRHTQTLQQVDLEVFSGGKCLSEYSKQLPTFDPHVAICVGTKGGGKNVCFGDSGGPLITMTKNGPVLVGTTSYGASCNPAIPAVFARIDVKEAWISQFMKQADNENSDNP</sequence>
<dbReference type="Proteomes" id="UP000193498">
    <property type="component" value="Unassembled WGS sequence"/>
</dbReference>
<dbReference type="PROSITE" id="PS50240">
    <property type="entry name" value="TRYPSIN_DOM"/>
    <property type="match status" value="1"/>
</dbReference>
<dbReference type="PROSITE" id="PS00134">
    <property type="entry name" value="TRYPSIN_HIS"/>
    <property type="match status" value="1"/>
</dbReference>
<evidence type="ECO:0000256" key="1">
    <source>
        <dbReference type="ARBA" id="ARBA00007664"/>
    </source>
</evidence>
<dbReference type="InterPro" id="IPR018114">
    <property type="entry name" value="TRYPSIN_HIS"/>
</dbReference>
<evidence type="ECO:0000313" key="6">
    <source>
        <dbReference type="Proteomes" id="UP000193498"/>
    </source>
</evidence>
<dbReference type="OrthoDB" id="6380398at2759"/>
<protein>
    <submittedName>
        <fullName evidence="5">Trypsin-like serine protease</fullName>
    </submittedName>
</protein>
<dbReference type="AlphaFoldDB" id="A0A1Y1YV84"/>
<evidence type="ECO:0000256" key="2">
    <source>
        <dbReference type="ARBA" id="ARBA00023157"/>
    </source>
</evidence>
<comment type="caution">
    <text evidence="5">The sequence shown here is derived from an EMBL/GenBank/DDBJ whole genome shotgun (WGS) entry which is preliminary data.</text>
</comment>
<evidence type="ECO:0000256" key="3">
    <source>
        <dbReference type="RuleBase" id="RU363034"/>
    </source>
</evidence>
<reference evidence="5 6" key="1">
    <citation type="submission" date="2016-07" db="EMBL/GenBank/DDBJ databases">
        <title>Pervasive Adenine N6-methylation of Active Genes in Fungi.</title>
        <authorList>
            <consortium name="DOE Joint Genome Institute"/>
            <person name="Mondo S.J."/>
            <person name="Dannebaum R.O."/>
            <person name="Kuo R.C."/>
            <person name="Labutti K."/>
            <person name="Haridas S."/>
            <person name="Kuo A."/>
            <person name="Salamov A."/>
            <person name="Ahrendt S.R."/>
            <person name="Lipzen A."/>
            <person name="Sullivan W."/>
            <person name="Andreopoulos W.B."/>
            <person name="Clum A."/>
            <person name="Lindquist E."/>
            <person name="Daum C."/>
            <person name="Ramamoorthy G.K."/>
            <person name="Gryganskyi A."/>
            <person name="Culley D."/>
            <person name="Magnuson J.K."/>
            <person name="James T.Y."/>
            <person name="O'Malley M.A."/>
            <person name="Stajich J.E."/>
            <person name="Spatafora J.W."/>
            <person name="Visel A."/>
            <person name="Grigoriev I.V."/>
        </authorList>
    </citation>
    <scope>NUCLEOTIDE SEQUENCE [LARGE SCALE GENOMIC DNA]</scope>
    <source>
        <strain evidence="5 6">CBS 931.73</strain>
    </source>
</reference>
<dbReference type="SMART" id="SM00020">
    <property type="entry name" value="Tryp_SPc"/>
    <property type="match status" value="1"/>
</dbReference>
<dbReference type="GO" id="GO:0006508">
    <property type="term" value="P:proteolysis"/>
    <property type="evidence" value="ECO:0007669"/>
    <property type="project" value="UniProtKB-KW"/>
</dbReference>
<dbReference type="EMBL" id="MCFE01000063">
    <property type="protein sequence ID" value="ORY01942.1"/>
    <property type="molecule type" value="Genomic_DNA"/>
</dbReference>
<dbReference type="InterPro" id="IPR033116">
    <property type="entry name" value="TRYPSIN_SER"/>
</dbReference>
<feature type="domain" description="Peptidase S1" evidence="4">
    <location>
        <begin position="1"/>
        <end position="244"/>
    </location>
</feature>
<dbReference type="PRINTS" id="PR00722">
    <property type="entry name" value="CHYMOTRYPSIN"/>
</dbReference>
<dbReference type="InterPro" id="IPR043504">
    <property type="entry name" value="Peptidase_S1_PA_chymotrypsin"/>
</dbReference>
<keyword evidence="3" id="KW-0378">Hydrolase</keyword>
<evidence type="ECO:0000259" key="4">
    <source>
        <dbReference type="PROSITE" id="PS50240"/>
    </source>
</evidence>
<dbReference type="InterPro" id="IPR001314">
    <property type="entry name" value="Peptidase_S1A"/>
</dbReference>
<dbReference type="CDD" id="cd00190">
    <property type="entry name" value="Tryp_SPc"/>
    <property type="match status" value="1"/>
</dbReference>
<keyword evidence="2" id="KW-1015">Disulfide bond</keyword>
<dbReference type="InterPro" id="IPR050430">
    <property type="entry name" value="Peptidase_S1"/>
</dbReference>
<dbReference type="PANTHER" id="PTHR24276:SF98">
    <property type="entry name" value="FI18310P1-RELATED"/>
    <property type="match status" value="1"/>
</dbReference>
<dbReference type="PROSITE" id="PS00135">
    <property type="entry name" value="TRYPSIN_SER"/>
    <property type="match status" value="1"/>
</dbReference>
<comment type="similarity">
    <text evidence="1">Belongs to the peptidase S1 family.</text>
</comment>
<accession>A0A1Y1YV84</accession>
<dbReference type="GO" id="GO:0004252">
    <property type="term" value="F:serine-type endopeptidase activity"/>
    <property type="evidence" value="ECO:0007669"/>
    <property type="project" value="InterPro"/>
</dbReference>
<dbReference type="Gene3D" id="2.40.10.10">
    <property type="entry name" value="Trypsin-like serine proteases"/>
    <property type="match status" value="1"/>
</dbReference>
<organism evidence="5 6">
    <name type="scientific">Basidiobolus meristosporus CBS 931.73</name>
    <dbReference type="NCBI Taxonomy" id="1314790"/>
    <lineage>
        <taxon>Eukaryota</taxon>
        <taxon>Fungi</taxon>
        <taxon>Fungi incertae sedis</taxon>
        <taxon>Zoopagomycota</taxon>
        <taxon>Entomophthoromycotina</taxon>
        <taxon>Basidiobolomycetes</taxon>
        <taxon>Basidiobolales</taxon>
        <taxon>Basidiobolaceae</taxon>
        <taxon>Basidiobolus</taxon>
    </lineage>
</organism>
<keyword evidence="3 5" id="KW-0645">Protease</keyword>
<dbReference type="Pfam" id="PF00089">
    <property type="entry name" value="Trypsin"/>
    <property type="match status" value="1"/>
</dbReference>
<dbReference type="InterPro" id="IPR001254">
    <property type="entry name" value="Trypsin_dom"/>
</dbReference>